<dbReference type="PANTHER" id="PTHR35936">
    <property type="entry name" value="MEMBRANE-BOUND LYTIC MUREIN TRANSGLYCOSYLASE F"/>
    <property type="match status" value="1"/>
</dbReference>
<dbReference type="NCBIfam" id="TIGR02995">
    <property type="entry name" value="ectoine_ehuB"/>
    <property type="match status" value="1"/>
</dbReference>
<dbReference type="GO" id="GO:0051470">
    <property type="term" value="P:ectoine transmembrane transport"/>
    <property type="evidence" value="ECO:0007669"/>
    <property type="project" value="InterPro"/>
</dbReference>
<dbReference type="AlphaFoldDB" id="M5EYM8"/>
<feature type="domain" description="Solute-binding protein family 3/N-terminal" evidence="3">
    <location>
        <begin position="51"/>
        <end position="277"/>
    </location>
</feature>
<name>M5EYM8_9HYPH</name>
<dbReference type="PANTHER" id="PTHR35936:SF17">
    <property type="entry name" value="ARGININE-BINDING EXTRACELLULAR PROTEIN ARTP"/>
    <property type="match status" value="1"/>
</dbReference>
<evidence type="ECO:0000259" key="3">
    <source>
        <dbReference type="SMART" id="SM00062"/>
    </source>
</evidence>
<dbReference type="eggNOG" id="COG0834">
    <property type="taxonomic scope" value="Bacteria"/>
</dbReference>
<protein>
    <submittedName>
        <fullName evidence="4">Putative extracellular solute-binding protein</fullName>
    </submittedName>
</protein>
<keyword evidence="5" id="KW-1185">Reference proteome</keyword>
<dbReference type="EMBL" id="CAUM01000168">
    <property type="protein sequence ID" value="CCV09272.1"/>
    <property type="molecule type" value="Genomic_DNA"/>
</dbReference>
<dbReference type="SUPFAM" id="SSF53850">
    <property type="entry name" value="Periplasmic binding protein-like II"/>
    <property type="match status" value="1"/>
</dbReference>
<keyword evidence="1 2" id="KW-0732">Signal</keyword>
<dbReference type="PROSITE" id="PS51318">
    <property type="entry name" value="TAT"/>
    <property type="match status" value="1"/>
</dbReference>
<organism evidence="4 5">
    <name type="scientific">Mesorhizobium metallidurans STM 2683</name>
    <dbReference type="NCBI Taxonomy" id="1297569"/>
    <lineage>
        <taxon>Bacteria</taxon>
        <taxon>Pseudomonadati</taxon>
        <taxon>Pseudomonadota</taxon>
        <taxon>Alphaproteobacteria</taxon>
        <taxon>Hyphomicrobiales</taxon>
        <taxon>Phyllobacteriaceae</taxon>
        <taxon>Mesorhizobium</taxon>
    </lineage>
</organism>
<comment type="caution">
    <text evidence="4">The sequence shown here is derived from an EMBL/GenBank/DDBJ whole genome shotgun (WGS) entry which is preliminary data.</text>
</comment>
<reference evidence="4 5" key="1">
    <citation type="submission" date="2013-02" db="EMBL/GenBank/DDBJ databases">
        <authorList>
            <person name="Genoscope - CEA"/>
        </authorList>
    </citation>
    <scope>NUCLEOTIDE SEQUENCE [LARGE SCALE GENOMIC DNA]</scope>
    <source>
        <strain evidence="4 5">STM 2683</strain>
    </source>
</reference>
<dbReference type="GO" id="GO:0033294">
    <property type="term" value="F:ectoine binding"/>
    <property type="evidence" value="ECO:0007669"/>
    <property type="project" value="InterPro"/>
</dbReference>
<accession>M5EYM8</accession>
<dbReference type="Proteomes" id="UP000012062">
    <property type="component" value="Unassembled WGS sequence"/>
</dbReference>
<sequence>MIHNAQSGQHGMIRRTMLKGVAVLAMALTFTPFASGASAQSLIEKIKKGDTIRIGFSNEIPWAYPGQNGEPLGFINAMTLDLLNKLGTTKIEPVATEWGSLVPGLQAGRFDIITGGMFILPERCRNVLFSEPLGKFGSGLLVAKGNPDNLHSYEDVRDKAKVFTTASGWLAVKIAKDIGIPDDKLMEVAGAPEVLQAVKSGRAAAGGGDYFTLRKYTEEDPSVELADPFKDPVPLGYPALAFLPDQQDTVDAFNAALKEYAGSAEMMESVRKYGYTEKQLPQGGRSTAELCKG</sequence>
<evidence type="ECO:0000256" key="2">
    <source>
        <dbReference type="SAM" id="SignalP"/>
    </source>
</evidence>
<dbReference type="InterPro" id="IPR014337">
    <property type="entry name" value="Ectoine_EhuB"/>
</dbReference>
<dbReference type="Pfam" id="PF00497">
    <property type="entry name" value="SBP_bac_3"/>
    <property type="match status" value="1"/>
</dbReference>
<evidence type="ECO:0000313" key="5">
    <source>
        <dbReference type="Proteomes" id="UP000012062"/>
    </source>
</evidence>
<dbReference type="Gene3D" id="3.40.190.10">
    <property type="entry name" value="Periplasmic binding protein-like II"/>
    <property type="match status" value="2"/>
</dbReference>
<dbReference type="STRING" id="1297569.MESS2_960018"/>
<evidence type="ECO:0000256" key="1">
    <source>
        <dbReference type="ARBA" id="ARBA00022729"/>
    </source>
</evidence>
<proteinExistence type="predicted"/>
<feature type="chain" id="PRO_5004066383" evidence="2">
    <location>
        <begin position="37"/>
        <end position="293"/>
    </location>
</feature>
<dbReference type="InterPro" id="IPR006311">
    <property type="entry name" value="TAT_signal"/>
</dbReference>
<dbReference type="RefSeq" id="WP_008878126.1">
    <property type="nucleotide sequence ID" value="NZ_CAUM01000168.1"/>
</dbReference>
<dbReference type="SMART" id="SM00062">
    <property type="entry name" value="PBPb"/>
    <property type="match status" value="1"/>
</dbReference>
<evidence type="ECO:0000313" key="4">
    <source>
        <dbReference type="EMBL" id="CCV09272.1"/>
    </source>
</evidence>
<gene>
    <name evidence="4" type="ORF">MESS2_960018</name>
</gene>
<dbReference type="InterPro" id="IPR001638">
    <property type="entry name" value="Solute-binding_3/MltF_N"/>
</dbReference>
<feature type="signal peptide" evidence="2">
    <location>
        <begin position="1"/>
        <end position="36"/>
    </location>
</feature>